<gene>
    <name evidence="6" type="ORF">MMF98_12180</name>
</gene>
<dbReference type="PANTHER" id="PTHR42852:SF6">
    <property type="entry name" value="THIOL:DISULFIDE INTERCHANGE PROTEIN DSBE"/>
    <property type="match status" value="1"/>
</dbReference>
<comment type="caution">
    <text evidence="6">The sequence shown here is derived from an EMBL/GenBank/DDBJ whole genome shotgun (WGS) entry which is preliminary data.</text>
</comment>
<dbReference type="PROSITE" id="PS51257">
    <property type="entry name" value="PROKAR_LIPOPROTEIN"/>
    <property type="match status" value="1"/>
</dbReference>
<comment type="subcellular location">
    <subcellularLocation>
        <location evidence="1">Cell envelope</location>
    </subcellularLocation>
</comment>
<keyword evidence="7" id="KW-1185">Reference proteome</keyword>
<dbReference type="PROSITE" id="PS51352">
    <property type="entry name" value="THIOREDOXIN_2"/>
    <property type="match status" value="1"/>
</dbReference>
<keyword evidence="4" id="KW-0676">Redox-active center</keyword>
<evidence type="ECO:0000256" key="1">
    <source>
        <dbReference type="ARBA" id="ARBA00004196"/>
    </source>
</evidence>
<dbReference type="RefSeq" id="WP_243306538.1">
    <property type="nucleotide sequence ID" value="NZ_JALGBI010000001.1"/>
</dbReference>
<evidence type="ECO:0000256" key="4">
    <source>
        <dbReference type="ARBA" id="ARBA00023284"/>
    </source>
</evidence>
<dbReference type="GO" id="GO:0030313">
    <property type="term" value="C:cell envelope"/>
    <property type="evidence" value="ECO:0007669"/>
    <property type="project" value="UniProtKB-SubCell"/>
</dbReference>
<dbReference type="Proteomes" id="UP001139447">
    <property type="component" value="Unassembled WGS sequence"/>
</dbReference>
<keyword evidence="2" id="KW-0201">Cytochrome c-type biogenesis</keyword>
<accession>A0A9X1VXK7</accession>
<proteinExistence type="predicted"/>
<dbReference type="EMBL" id="JALGBI010000001">
    <property type="protein sequence ID" value="MCJ0763964.1"/>
    <property type="molecule type" value="Genomic_DNA"/>
</dbReference>
<dbReference type="SUPFAM" id="SSF52833">
    <property type="entry name" value="Thioredoxin-like"/>
    <property type="match status" value="1"/>
</dbReference>
<protein>
    <submittedName>
        <fullName evidence="6">TlpA family protein disulfide reductase</fullName>
    </submittedName>
</protein>
<dbReference type="InterPro" id="IPR036249">
    <property type="entry name" value="Thioredoxin-like_sf"/>
</dbReference>
<evidence type="ECO:0000313" key="7">
    <source>
        <dbReference type="Proteomes" id="UP001139447"/>
    </source>
</evidence>
<evidence type="ECO:0000259" key="5">
    <source>
        <dbReference type="PROSITE" id="PS51352"/>
    </source>
</evidence>
<evidence type="ECO:0000256" key="3">
    <source>
        <dbReference type="ARBA" id="ARBA00023157"/>
    </source>
</evidence>
<sequence length="183" mass="20001">MRARQALRSTGPQALALLLGLLGAASCLAWSPEKGEIPLAPDVYEYVDGTDISLAALRGRPTVLYFGGDWCIPCQETRPYVLKLAKELPGKVNVVFFSSDDNRDRPAKLAESRASDYRIAMPRYSAYPPGSRPKGLRDVGAFGRIYSFPTAIVLDASGKVVQKYERGMSIRTEIGPYVAAMAR</sequence>
<dbReference type="InterPro" id="IPR050553">
    <property type="entry name" value="Thioredoxin_ResA/DsbE_sf"/>
</dbReference>
<dbReference type="PANTHER" id="PTHR42852">
    <property type="entry name" value="THIOL:DISULFIDE INTERCHANGE PROTEIN DSBE"/>
    <property type="match status" value="1"/>
</dbReference>
<evidence type="ECO:0000313" key="6">
    <source>
        <dbReference type="EMBL" id="MCJ0763964.1"/>
    </source>
</evidence>
<dbReference type="GO" id="GO:0017004">
    <property type="term" value="P:cytochrome complex assembly"/>
    <property type="evidence" value="ECO:0007669"/>
    <property type="project" value="UniProtKB-KW"/>
</dbReference>
<name>A0A9X1VXK7_9BURK</name>
<reference evidence="6" key="1">
    <citation type="submission" date="2022-03" db="EMBL/GenBank/DDBJ databases">
        <authorList>
            <person name="Woo C.Y."/>
        </authorList>
    </citation>
    <scope>NUCLEOTIDE SEQUENCE</scope>
    <source>
        <strain evidence="6">CYS-02</strain>
    </source>
</reference>
<feature type="domain" description="Thioredoxin" evidence="5">
    <location>
        <begin position="31"/>
        <end position="183"/>
    </location>
</feature>
<dbReference type="InterPro" id="IPR013740">
    <property type="entry name" value="Redoxin"/>
</dbReference>
<dbReference type="InterPro" id="IPR013766">
    <property type="entry name" value="Thioredoxin_domain"/>
</dbReference>
<dbReference type="Pfam" id="PF08534">
    <property type="entry name" value="Redoxin"/>
    <property type="match status" value="1"/>
</dbReference>
<dbReference type="AlphaFoldDB" id="A0A9X1VXK7"/>
<keyword evidence="3" id="KW-1015">Disulfide bond</keyword>
<organism evidence="6 7">
    <name type="scientific">Variovorax terrae</name>
    <dbReference type="NCBI Taxonomy" id="2923278"/>
    <lineage>
        <taxon>Bacteria</taxon>
        <taxon>Pseudomonadati</taxon>
        <taxon>Pseudomonadota</taxon>
        <taxon>Betaproteobacteria</taxon>
        <taxon>Burkholderiales</taxon>
        <taxon>Comamonadaceae</taxon>
        <taxon>Variovorax</taxon>
    </lineage>
</organism>
<dbReference type="Gene3D" id="3.40.30.10">
    <property type="entry name" value="Glutaredoxin"/>
    <property type="match status" value="1"/>
</dbReference>
<dbReference type="CDD" id="cd02966">
    <property type="entry name" value="TlpA_like_family"/>
    <property type="match status" value="1"/>
</dbReference>
<evidence type="ECO:0000256" key="2">
    <source>
        <dbReference type="ARBA" id="ARBA00022748"/>
    </source>
</evidence>